<dbReference type="InterPro" id="IPR043005">
    <property type="entry name" value="MvaI_BcnI_rec"/>
</dbReference>
<dbReference type="Gene3D" id="3.40.210.20">
    <property type="entry name" value="MvaI/BcnI restriction endonuclease, catalytic domain"/>
    <property type="match status" value="1"/>
</dbReference>
<dbReference type="Proteomes" id="UP000772181">
    <property type="component" value="Unassembled WGS sequence"/>
</dbReference>
<protein>
    <submittedName>
        <fullName evidence="2">MvaI/BcnI restriction endonuclease family protein</fullName>
    </submittedName>
</protein>
<dbReference type="InterPro" id="IPR029127">
    <property type="entry name" value="MvaI_BcnI"/>
</dbReference>
<organism evidence="2 3">
    <name type="scientific">Tectimicrobiota bacterium</name>
    <dbReference type="NCBI Taxonomy" id="2528274"/>
    <lineage>
        <taxon>Bacteria</taxon>
        <taxon>Pseudomonadati</taxon>
        <taxon>Nitrospinota/Tectimicrobiota group</taxon>
        <taxon>Candidatus Tectimicrobiota</taxon>
    </lineage>
</organism>
<dbReference type="Pfam" id="PF15515">
    <property type="entry name" value="MvaI_BcnI"/>
    <property type="match status" value="1"/>
</dbReference>
<proteinExistence type="predicted"/>
<reference evidence="2" key="1">
    <citation type="submission" date="2020-07" db="EMBL/GenBank/DDBJ databases">
        <title>Huge and variable diversity of episymbiotic CPR bacteria and DPANN archaea in groundwater ecosystems.</title>
        <authorList>
            <person name="He C.Y."/>
            <person name="Keren R."/>
            <person name="Whittaker M."/>
            <person name="Farag I.F."/>
            <person name="Doudna J."/>
            <person name="Cate J.H.D."/>
            <person name="Banfield J.F."/>
        </authorList>
    </citation>
    <scope>NUCLEOTIDE SEQUENCE</scope>
    <source>
        <strain evidence="2">NC_groundwater_1482_Ag_S-0.65um_47_24</strain>
    </source>
</reference>
<keyword evidence="2" id="KW-0378">Hydrolase</keyword>
<sequence>MVIRFLTKQQMVTRLQELAQSGWIKSLRPLNSGGIGNTIDSLLGLPENNLPISDTAQWELKTHRIGSSSLLTLFHMEPEPRNAKLVVNTLLPKYGWPDQSRANELSFRQTIQAAHPSDRGFGIKVDRAKDRVLVYFDPILVDQRHTAWLDTVRIRAGAGQLQPQPYWQFKDLFLKASTKLLKAFYVEAVAKRSEEAEYFNLVRVQVLQGFDLDKFVSAIESGAVLIDFDARSHHNHGTKFRLRQESIPNLYRYVDIVPLTPISHP</sequence>
<keyword evidence="2" id="KW-0540">Nuclease</keyword>
<dbReference type="InterPro" id="IPR043004">
    <property type="entry name" value="MvaI_BcnI_cat"/>
</dbReference>
<feature type="domain" description="MvaI/BcnI restriction endonuclease" evidence="1">
    <location>
        <begin position="13"/>
        <end position="251"/>
    </location>
</feature>
<dbReference type="Gene3D" id="3.30.70.3570">
    <property type="entry name" value="MvaI/BcnI restriction endonuclease, recognition domain"/>
    <property type="match status" value="1"/>
</dbReference>
<dbReference type="CDD" id="cd22339">
    <property type="entry name" value="NciI-like"/>
    <property type="match status" value="1"/>
</dbReference>
<comment type="caution">
    <text evidence="2">The sequence shown here is derived from an EMBL/GenBank/DDBJ whole genome shotgun (WGS) entry which is preliminary data.</text>
</comment>
<dbReference type="GO" id="GO:0004519">
    <property type="term" value="F:endonuclease activity"/>
    <property type="evidence" value="ECO:0007669"/>
    <property type="project" value="UniProtKB-KW"/>
</dbReference>
<name>A0A933LPB1_UNCTE</name>
<evidence type="ECO:0000313" key="2">
    <source>
        <dbReference type="EMBL" id="MBI4594885.1"/>
    </source>
</evidence>
<dbReference type="AlphaFoldDB" id="A0A933LPB1"/>
<accession>A0A933LPB1</accession>
<evidence type="ECO:0000313" key="3">
    <source>
        <dbReference type="Proteomes" id="UP000772181"/>
    </source>
</evidence>
<dbReference type="EMBL" id="JACQWF010000031">
    <property type="protein sequence ID" value="MBI4594885.1"/>
    <property type="molecule type" value="Genomic_DNA"/>
</dbReference>
<keyword evidence="2" id="KW-0255">Endonuclease</keyword>
<evidence type="ECO:0000259" key="1">
    <source>
        <dbReference type="Pfam" id="PF15515"/>
    </source>
</evidence>
<gene>
    <name evidence="2" type="ORF">HY730_00730</name>
</gene>